<reference evidence="3" key="1">
    <citation type="submission" date="2017-02" db="UniProtKB">
        <authorList>
            <consortium name="WormBaseParasite"/>
        </authorList>
    </citation>
    <scope>IDENTIFICATION</scope>
</reference>
<evidence type="ECO:0000313" key="3">
    <source>
        <dbReference type="WBParaSite" id="HPLM_0000949901-mRNA-1"/>
    </source>
</evidence>
<reference evidence="1 2" key="2">
    <citation type="submission" date="2018-11" db="EMBL/GenBank/DDBJ databases">
        <authorList>
            <consortium name="Pathogen Informatics"/>
        </authorList>
    </citation>
    <scope>NUCLEOTIDE SEQUENCE [LARGE SCALE GENOMIC DNA]</scope>
    <source>
        <strain evidence="1 2">MHpl1</strain>
    </source>
</reference>
<accession>A0A0N4WFJ6</accession>
<sequence>MKLRIGENDLMKWDCSHQPPQRAQCGCSVPSVAAGSLGIYAFYPYGADSYQFSSFSCSSEDIINQQFFLIIFDIADPRSSICGAVTSHIGESS</sequence>
<evidence type="ECO:0000313" key="1">
    <source>
        <dbReference type="EMBL" id="VDO37644.1"/>
    </source>
</evidence>
<gene>
    <name evidence="1" type="ORF">HPLM_LOCUS9491</name>
</gene>
<proteinExistence type="predicted"/>
<dbReference type="EMBL" id="UZAF01017075">
    <property type="protein sequence ID" value="VDO37644.1"/>
    <property type="molecule type" value="Genomic_DNA"/>
</dbReference>
<dbReference type="Proteomes" id="UP000268014">
    <property type="component" value="Unassembled WGS sequence"/>
</dbReference>
<name>A0A0N4WFJ6_HAEPC</name>
<protein>
    <submittedName>
        <fullName evidence="3">CUB domain-containing protein</fullName>
    </submittedName>
</protein>
<dbReference type="WBParaSite" id="HPLM_0000949901-mRNA-1">
    <property type="protein sequence ID" value="HPLM_0000949901-mRNA-1"/>
    <property type="gene ID" value="HPLM_0000949901"/>
</dbReference>
<keyword evidence="2" id="KW-1185">Reference proteome</keyword>
<organism evidence="3">
    <name type="scientific">Haemonchus placei</name>
    <name type="common">Barber's pole worm</name>
    <dbReference type="NCBI Taxonomy" id="6290"/>
    <lineage>
        <taxon>Eukaryota</taxon>
        <taxon>Metazoa</taxon>
        <taxon>Ecdysozoa</taxon>
        <taxon>Nematoda</taxon>
        <taxon>Chromadorea</taxon>
        <taxon>Rhabditida</taxon>
        <taxon>Rhabditina</taxon>
        <taxon>Rhabditomorpha</taxon>
        <taxon>Strongyloidea</taxon>
        <taxon>Trichostrongylidae</taxon>
        <taxon>Haemonchus</taxon>
    </lineage>
</organism>
<evidence type="ECO:0000313" key="2">
    <source>
        <dbReference type="Proteomes" id="UP000268014"/>
    </source>
</evidence>
<dbReference type="AlphaFoldDB" id="A0A0N4WFJ6"/>